<proteinExistence type="predicted"/>
<sequence>MWPAYQFIVVLRVSMVNMNISSIFQSNLTNEHFKYIFRVSTKFLLLLGCDLKENREFHKQYFDKRGIIK</sequence>
<organism evidence="1 2">
    <name type="scientific">Funneliformis caledonium</name>
    <dbReference type="NCBI Taxonomy" id="1117310"/>
    <lineage>
        <taxon>Eukaryota</taxon>
        <taxon>Fungi</taxon>
        <taxon>Fungi incertae sedis</taxon>
        <taxon>Mucoromycota</taxon>
        <taxon>Glomeromycotina</taxon>
        <taxon>Glomeromycetes</taxon>
        <taxon>Glomerales</taxon>
        <taxon>Glomeraceae</taxon>
        <taxon>Funneliformis</taxon>
    </lineage>
</organism>
<dbReference type="EMBL" id="CAJVPQ010000552">
    <property type="protein sequence ID" value="CAG8491663.1"/>
    <property type="molecule type" value="Genomic_DNA"/>
</dbReference>
<keyword evidence="2" id="KW-1185">Reference proteome</keyword>
<accession>A0A9N8WP50</accession>
<dbReference type="Proteomes" id="UP000789570">
    <property type="component" value="Unassembled WGS sequence"/>
</dbReference>
<gene>
    <name evidence="1" type="ORF">FCALED_LOCUS3245</name>
</gene>
<name>A0A9N8WP50_9GLOM</name>
<protein>
    <submittedName>
        <fullName evidence="1">9405_t:CDS:1</fullName>
    </submittedName>
</protein>
<reference evidence="1" key="1">
    <citation type="submission" date="2021-06" db="EMBL/GenBank/DDBJ databases">
        <authorList>
            <person name="Kallberg Y."/>
            <person name="Tangrot J."/>
            <person name="Rosling A."/>
        </authorList>
    </citation>
    <scope>NUCLEOTIDE SEQUENCE</scope>
    <source>
        <strain evidence="1">UK204</strain>
    </source>
</reference>
<comment type="caution">
    <text evidence="1">The sequence shown here is derived from an EMBL/GenBank/DDBJ whole genome shotgun (WGS) entry which is preliminary data.</text>
</comment>
<evidence type="ECO:0000313" key="1">
    <source>
        <dbReference type="EMBL" id="CAG8491663.1"/>
    </source>
</evidence>
<evidence type="ECO:0000313" key="2">
    <source>
        <dbReference type="Proteomes" id="UP000789570"/>
    </source>
</evidence>
<dbReference type="AlphaFoldDB" id="A0A9N8WP50"/>